<protein>
    <recommendedName>
        <fullName evidence="2">DUF7827 domain-containing protein</fullName>
    </recommendedName>
</protein>
<gene>
    <name evidence="3" type="ORF">GCM10009030_35490</name>
</gene>
<dbReference type="EMBL" id="BMOU01000006">
    <property type="protein sequence ID" value="GGO01622.1"/>
    <property type="molecule type" value="Genomic_DNA"/>
</dbReference>
<name>A0A830GR58_9EURY</name>
<dbReference type="RefSeq" id="WP_189001297.1">
    <property type="nucleotide sequence ID" value="NZ_BMOU01000006.1"/>
</dbReference>
<organism evidence="3 4">
    <name type="scientific">Haloarcula pellucida</name>
    <dbReference type="NCBI Taxonomy" id="1427151"/>
    <lineage>
        <taxon>Archaea</taxon>
        <taxon>Methanobacteriati</taxon>
        <taxon>Methanobacteriota</taxon>
        <taxon>Stenosarchaea group</taxon>
        <taxon>Halobacteria</taxon>
        <taxon>Halobacteriales</taxon>
        <taxon>Haloarculaceae</taxon>
        <taxon>Haloarcula</taxon>
    </lineage>
</organism>
<evidence type="ECO:0000256" key="1">
    <source>
        <dbReference type="SAM" id="MobiDB-lite"/>
    </source>
</evidence>
<reference evidence="3" key="2">
    <citation type="submission" date="2020-09" db="EMBL/GenBank/DDBJ databases">
        <authorList>
            <person name="Sun Q."/>
            <person name="Ohkuma M."/>
        </authorList>
    </citation>
    <scope>NUCLEOTIDE SEQUENCE</scope>
    <source>
        <strain evidence="3">JCM 17820</strain>
    </source>
</reference>
<proteinExistence type="predicted"/>
<reference evidence="3" key="1">
    <citation type="journal article" date="2014" name="Int. J. Syst. Evol. Microbiol.">
        <title>Complete genome sequence of Corynebacterium casei LMG S-19264T (=DSM 44701T), isolated from a smear-ripened cheese.</title>
        <authorList>
            <consortium name="US DOE Joint Genome Institute (JGI-PGF)"/>
            <person name="Walter F."/>
            <person name="Albersmeier A."/>
            <person name="Kalinowski J."/>
            <person name="Ruckert C."/>
        </authorList>
    </citation>
    <scope>NUCLEOTIDE SEQUENCE</scope>
    <source>
        <strain evidence="3">JCM 17820</strain>
    </source>
</reference>
<keyword evidence="4" id="KW-1185">Reference proteome</keyword>
<feature type="compositionally biased region" description="Polar residues" evidence="1">
    <location>
        <begin position="393"/>
        <end position="407"/>
    </location>
</feature>
<dbReference type="AlphaFoldDB" id="A0A830GR58"/>
<dbReference type="Proteomes" id="UP000605784">
    <property type="component" value="Unassembled WGS sequence"/>
</dbReference>
<sequence>MTTRSLALVCLLLSATVVGIGPALADQSATVDDGSLPLASAEQQVVTGETSIAPGTELTVRLRSNDAAAPFLHQQTARVADDGSFAAVFDLSNVAPNTSYELTIHYDGQTLAERTETLVACDGDCTDTVPETPTPTPAPNDGVVQVTQGEVAEIPVAIDGTETAVFSLGGDDVNYLVNASLIDGDGDGTVTVRFDTANAGTDGETLSVADASDSLMVTREETELPSTLDPASYEYRVFYGDGTDGRADDVGTLLVEANDTAEEQFAVDDGPEFGFERSVYTTRQGGTARLTVVLADAEAGTVSIGGRESGYEINATVRDGDGDGTVTLLFDTAAAGRDGTTLTAAAETDSVTVESGSEVTLDTRLDATEYDLTLYRGDGATDDAADIGTLSVQASNGTTNDRGSTATVADGPTNGDDTESGSGIPLEPGSLALGAGGLVAIVGLGIILRPLL</sequence>
<evidence type="ECO:0000313" key="3">
    <source>
        <dbReference type="EMBL" id="GGO01622.1"/>
    </source>
</evidence>
<comment type="caution">
    <text evidence="3">The sequence shown here is derived from an EMBL/GenBank/DDBJ whole genome shotgun (WGS) entry which is preliminary data.</text>
</comment>
<accession>A0A830GR58</accession>
<dbReference type="Pfam" id="PF25162">
    <property type="entry name" value="DUF7827"/>
    <property type="match status" value="2"/>
</dbReference>
<dbReference type="InterPro" id="IPR057149">
    <property type="entry name" value="DUF7827"/>
</dbReference>
<evidence type="ECO:0000259" key="2">
    <source>
        <dbReference type="Pfam" id="PF25162"/>
    </source>
</evidence>
<evidence type="ECO:0000313" key="4">
    <source>
        <dbReference type="Proteomes" id="UP000605784"/>
    </source>
</evidence>
<feature type="region of interest" description="Disordered" evidence="1">
    <location>
        <begin position="393"/>
        <end position="425"/>
    </location>
</feature>
<dbReference type="NCBIfam" id="NF045517">
    <property type="entry name" value="halo_surf_dom"/>
    <property type="match status" value="1"/>
</dbReference>
<feature type="domain" description="DUF7827" evidence="2">
    <location>
        <begin position="140"/>
        <end position="237"/>
    </location>
</feature>
<feature type="domain" description="DUF7827" evidence="2">
    <location>
        <begin position="273"/>
        <end position="374"/>
    </location>
</feature>